<proteinExistence type="predicted"/>
<sequence>PNPGQSDAQDRRVGSRRRDRESFPELAATPPAAKMSPPILLLMILSVFFGILTSIVMLVAMSTDHWESTKFDSVKLRTHPHLVENGSLFYEKEGFYMIVLSVGEKTNRTSYILRNSYGGIWKICDYISDSFRQSSAFKDALDEMNDVATSTVLSKSCFNYITKYTDLERRVVDESALFHAICYFRYTELGGFLQHRGHSLSGHCPHNGNYWYLEEAAVSLYDNRNNVYHSGCVRMFYINHHVDEDVVRGDEVSPVSERRSGCGDVRCSRRNRRLVPAHSLGGVLYVSHNARSMATDGQVLPDGERQVHNVKSSDVSHSPGERYDTSRGVSPNRPLLIRLSWD</sequence>
<comment type="caution">
    <text evidence="3">The sequence shown here is derived from an EMBL/GenBank/DDBJ whole genome shotgun (WGS) entry which is preliminary data.</text>
</comment>
<dbReference type="EMBL" id="JAODUP010000165">
    <property type="protein sequence ID" value="KAK2158718.1"/>
    <property type="molecule type" value="Genomic_DNA"/>
</dbReference>
<keyword evidence="2" id="KW-0812">Transmembrane</keyword>
<dbReference type="AlphaFoldDB" id="A0AAD9JSU6"/>
<keyword evidence="2" id="KW-0472">Membrane</keyword>
<evidence type="ECO:0000256" key="1">
    <source>
        <dbReference type="SAM" id="MobiDB-lite"/>
    </source>
</evidence>
<feature type="compositionally biased region" description="Basic and acidic residues" evidence="1">
    <location>
        <begin position="8"/>
        <end position="23"/>
    </location>
</feature>
<gene>
    <name evidence="3" type="ORF">LSH36_165g06000</name>
</gene>
<name>A0AAD9JSU6_9ANNE</name>
<keyword evidence="4" id="KW-1185">Reference proteome</keyword>
<dbReference type="Gene3D" id="1.20.140.150">
    <property type="match status" value="1"/>
</dbReference>
<evidence type="ECO:0000313" key="3">
    <source>
        <dbReference type="EMBL" id="KAK2158718.1"/>
    </source>
</evidence>
<feature type="transmembrane region" description="Helical" evidence="2">
    <location>
        <begin position="39"/>
        <end position="60"/>
    </location>
</feature>
<evidence type="ECO:0000256" key="2">
    <source>
        <dbReference type="SAM" id="Phobius"/>
    </source>
</evidence>
<keyword evidence="2" id="KW-1133">Transmembrane helix</keyword>
<protein>
    <submittedName>
        <fullName evidence="3">Uncharacterized protein</fullName>
    </submittedName>
</protein>
<reference evidence="3" key="1">
    <citation type="journal article" date="2023" name="Mol. Biol. Evol.">
        <title>Third-Generation Sequencing Reveals the Adaptive Role of the Epigenome in Three Deep-Sea Polychaetes.</title>
        <authorList>
            <person name="Perez M."/>
            <person name="Aroh O."/>
            <person name="Sun Y."/>
            <person name="Lan Y."/>
            <person name="Juniper S.K."/>
            <person name="Young C.R."/>
            <person name="Angers B."/>
            <person name="Qian P.Y."/>
        </authorList>
    </citation>
    <scope>NUCLEOTIDE SEQUENCE</scope>
    <source>
        <strain evidence="3">P08H-3</strain>
    </source>
</reference>
<feature type="region of interest" description="Disordered" evidence="1">
    <location>
        <begin position="302"/>
        <end position="329"/>
    </location>
</feature>
<organism evidence="3 4">
    <name type="scientific">Paralvinella palmiformis</name>
    <dbReference type="NCBI Taxonomy" id="53620"/>
    <lineage>
        <taxon>Eukaryota</taxon>
        <taxon>Metazoa</taxon>
        <taxon>Spiralia</taxon>
        <taxon>Lophotrochozoa</taxon>
        <taxon>Annelida</taxon>
        <taxon>Polychaeta</taxon>
        <taxon>Sedentaria</taxon>
        <taxon>Canalipalpata</taxon>
        <taxon>Terebellida</taxon>
        <taxon>Terebelliformia</taxon>
        <taxon>Alvinellidae</taxon>
        <taxon>Paralvinella</taxon>
    </lineage>
</organism>
<accession>A0AAD9JSU6</accession>
<feature type="non-terminal residue" evidence="3">
    <location>
        <position position="1"/>
    </location>
</feature>
<evidence type="ECO:0000313" key="4">
    <source>
        <dbReference type="Proteomes" id="UP001208570"/>
    </source>
</evidence>
<feature type="region of interest" description="Disordered" evidence="1">
    <location>
        <begin position="1"/>
        <end position="29"/>
    </location>
</feature>
<dbReference type="Proteomes" id="UP001208570">
    <property type="component" value="Unassembled WGS sequence"/>
</dbReference>